<evidence type="ECO:0000256" key="5">
    <source>
        <dbReference type="ARBA" id="ARBA00022741"/>
    </source>
</evidence>
<dbReference type="GO" id="GO:0005524">
    <property type="term" value="F:ATP binding"/>
    <property type="evidence" value="ECO:0007669"/>
    <property type="project" value="UniProtKB-UniRule"/>
</dbReference>
<keyword evidence="14" id="KW-1185">Reference proteome</keyword>
<protein>
    <recommendedName>
        <fullName evidence="3">GMP synthase [glutamine-hydrolyzing]</fullName>
        <ecNumber evidence="2">6.3.5.2</ecNumber>
    </recommendedName>
    <alternativeName>
        <fullName evidence="10">Glutamine amidotransferase</fullName>
    </alternativeName>
</protein>
<evidence type="ECO:0000313" key="14">
    <source>
        <dbReference type="Proteomes" id="UP001530293"/>
    </source>
</evidence>
<comment type="pathway">
    <text evidence="1">Purine metabolism; GMP biosynthesis; GMP from XMP (L-Gln route): step 1/1.</text>
</comment>
<dbReference type="Proteomes" id="UP001530293">
    <property type="component" value="Unassembled WGS sequence"/>
</dbReference>
<dbReference type="FunFam" id="3.40.50.620:FF:000001">
    <property type="entry name" value="GMP synthase [glutamine-hydrolyzing]"/>
    <property type="match status" value="1"/>
</dbReference>
<dbReference type="Pfam" id="PF02540">
    <property type="entry name" value="NAD_synthase"/>
    <property type="match status" value="1"/>
</dbReference>
<proteinExistence type="inferred from homology"/>
<dbReference type="PROSITE" id="PS51553">
    <property type="entry name" value="GMPS_ATP_PPASE"/>
    <property type="match status" value="1"/>
</dbReference>
<name>A0ABD3M4N6_9STRA</name>
<organism evidence="13 14">
    <name type="scientific">Discostella pseudostelligera</name>
    <dbReference type="NCBI Taxonomy" id="259834"/>
    <lineage>
        <taxon>Eukaryota</taxon>
        <taxon>Sar</taxon>
        <taxon>Stramenopiles</taxon>
        <taxon>Ochrophyta</taxon>
        <taxon>Bacillariophyta</taxon>
        <taxon>Coscinodiscophyceae</taxon>
        <taxon>Thalassiosirophycidae</taxon>
        <taxon>Stephanodiscales</taxon>
        <taxon>Stephanodiscaceae</taxon>
        <taxon>Discostella</taxon>
    </lineage>
</organism>
<dbReference type="FunFam" id="3.30.300.10:FF:000002">
    <property type="entry name" value="GMP synthase [glutamine-hydrolyzing]"/>
    <property type="match status" value="1"/>
</dbReference>
<dbReference type="PRINTS" id="PR00096">
    <property type="entry name" value="GATASE"/>
</dbReference>
<dbReference type="Pfam" id="PF00958">
    <property type="entry name" value="GMP_synt_C"/>
    <property type="match status" value="1"/>
</dbReference>
<dbReference type="CDD" id="cd01742">
    <property type="entry name" value="GATase1_GMP_Synthase"/>
    <property type="match status" value="1"/>
</dbReference>
<dbReference type="SUPFAM" id="SSF52402">
    <property type="entry name" value="Adenine nucleotide alpha hydrolases-like"/>
    <property type="match status" value="1"/>
</dbReference>
<feature type="binding site" evidence="11">
    <location>
        <begin position="273"/>
        <end position="279"/>
    </location>
    <ligand>
        <name>ATP</name>
        <dbReference type="ChEBI" id="CHEBI:30616"/>
    </ligand>
</feature>
<dbReference type="CDD" id="cd01997">
    <property type="entry name" value="GMP_synthase_C"/>
    <property type="match status" value="1"/>
</dbReference>
<dbReference type="InterPro" id="IPR001674">
    <property type="entry name" value="GMP_synth_C"/>
</dbReference>
<evidence type="ECO:0000256" key="10">
    <source>
        <dbReference type="ARBA" id="ARBA00031356"/>
    </source>
</evidence>
<dbReference type="PANTHER" id="PTHR11922">
    <property type="entry name" value="GMP SYNTHASE-RELATED"/>
    <property type="match status" value="1"/>
</dbReference>
<accession>A0ABD3M4N6</accession>
<dbReference type="GO" id="GO:0003922">
    <property type="term" value="F:GMP synthase (glutamine-hydrolyzing) activity"/>
    <property type="evidence" value="ECO:0007669"/>
    <property type="project" value="UniProtKB-EC"/>
</dbReference>
<dbReference type="SUPFAM" id="SSF52317">
    <property type="entry name" value="Class I glutamine amidotransferase-like"/>
    <property type="match status" value="1"/>
</dbReference>
<evidence type="ECO:0000256" key="4">
    <source>
        <dbReference type="ARBA" id="ARBA00022598"/>
    </source>
</evidence>
<dbReference type="InterPro" id="IPR025777">
    <property type="entry name" value="GMPS_ATP_PPase_dom"/>
</dbReference>
<dbReference type="EC" id="6.3.5.2" evidence="2"/>
<dbReference type="NCBIfam" id="NF000848">
    <property type="entry name" value="PRK00074.1"/>
    <property type="match status" value="1"/>
</dbReference>
<dbReference type="Pfam" id="PF00117">
    <property type="entry name" value="GATase"/>
    <property type="match status" value="1"/>
</dbReference>
<dbReference type="SUPFAM" id="SSF54810">
    <property type="entry name" value="GMP synthetase C-terminal dimerisation domain"/>
    <property type="match status" value="1"/>
</dbReference>
<dbReference type="Gene3D" id="3.40.50.880">
    <property type="match status" value="1"/>
</dbReference>
<dbReference type="InterPro" id="IPR004739">
    <property type="entry name" value="GMP_synth_GATase"/>
</dbReference>
<keyword evidence="5 11" id="KW-0547">Nucleotide-binding</keyword>
<dbReference type="Gene3D" id="3.30.300.10">
    <property type="match status" value="1"/>
</dbReference>
<dbReference type="PROSITE" id="PS51273">
    <property type="entry name" value="GATASE_TYPE_1"/>
    <property type="match status" value="1"/>
</dbReference>
<evidence type="ECO:0000256" key="8">
    <source>
        <dbReference type="ARBA" id="ARBA00022840"/>
    </source>
</evidence>
<evidence type="ECO:0000313" key="13">
    <source>
        <dbReference type="EMBL" id="KAL3756996.1"/>
    </source>
</evidence>
<evidence type="ECO:0000256" key="11">
    <source>
        <dbReference type="PROSITE-ProRule" id="PRU00886"/>
    </source>
</evidence>
<dbReference type="AlphaFoldDB" id="A0ABD3M4N6"/>
<evidence type="ECO:0000256" key="1">
    <source>
        <dbReference type="ARBA" id="ARBA00005153"/>
    </source>
</evidence>
<feature type="domain" description="GMPS ATP-PPase" evidence="12">
    <location>
        <begin position="245"/>
        <end position="442"/>
    </location>
</feature>
<evidence type="ECO:0000256" key="3">
    <source>
        <dbReference type="ARBA" id="ARBA00021562"/>
    </source>
</evidence>
<keyword evidence="8 11" id="KW-0067">ATP-binding</keyword>
<evidence type="ECO:0000259" key="12">
    <source>
        <dbReference type="PROSITE" id="PS51553"/>
    </source>
</evidence>
<dbReference type="EMBL" id="JALLBG020000280">
    <property type="protein sequence ID" value="KAL3756996.1"/>
    <property type="molecule type" value="Genomic_DNA"/>
</dbReference>
<sequence>MTTDQHQHPSHAPRAQIAILDFGSQYSHLIARRLRELHIFCELYSCLVTKEELFGGTTTEDDHPKQIIGIILSGGPNSVYDPKAPHVAEGVWKEIEERKIPLLGICYGMQELAHVFGGKVAPCEKREYGKATVVVTTAPTTTTPDDGTTADGSGDEDVSPLLAGLPNEFDVWMSHGDKLHEVPTGFRAVVLYYRKPAPRTPPTWPLKISTQMWGIQFHPEVTHSPFGKDLLRNFAVNIVGAKQDWIMSDYAQEFMQDVRMKVGEHGHVIGAVSGGVDSTVAAVLMTRAIGHRFHAILVDNGCLRKDEATQVLKRMRDDCGVNLRCVYAQDRFLSQLKGVTDPEVKRKIIGGTFIDIFQEEAKMIEEENGIHCDFLLQGTLYPDVIESVSYKGPSATIKTHHNVGGLPASMKLKLIEPLRELFKDEVRELGIALGIDEVSVWRHPFPGPGLAIRILGEVTPERVAILQEADAIVIEELVNSGHYRKIGQAFVVLLPVKSVGVMGDGRTYENVACVRCVETTDYMTADFYHLPHDILGRMSSRVINEVVGINRLCYDISSKPPATIEWE</sequence>
<reference evidence="13 14" key="1">
    <citation type="submission" date="2024-10" db="EMBL/GenBank/DDBJ databases">
        <title>Updated reference genomes for cyclostephanoid diatoms.</title>
        <authorList>
            <person name="Roberts W.R."/>
            <person name="Alverson A.J."/>
        </authorList>
    </citation>
    <scope>NUCLEOTIDE SEQUENCE [LARGE SCALE GENOMIC DNA]</scope>
    <source>
        <strain evidence="13 14">AJA232-27</strain>
    </source>
</reference>
<dbReference type="PANTHER" id="PTHR11922:SF2">
    <property type="entry name" value="GMP SYNTHASE [GLUTAMINE-HYDROLYZING]"/>
    <property type="match status" value="1"/>
</dbReference>
<evidence type="ECO:0000256" key="6">
    <source>
        <dbReference type="ARBA" id="ARBA00022749"/>
    </source>
</evidence>
<gene>
    <name evidence="13" type="ORF">ACHAWU_007023</name>
</gene>
<keyword evidence="9" id="KW-0315">Glutamine amidotransferase</keyword>
<dbReference type="NCBIfam" id="TIGR00884">
    <property type="entry name" value="guaA_Cterm"/>
    <property type="match status" value="1"/>
</dbReference>
<keyword evidence="7 11" id="KW-0658">Purine biosynthesis</keyword>
<evidence type="ECO:0000256" key="7">
    <source>
        <dbReference type="ARBA" id="ARBA00022755"/>
    </source>
</evidence>
<dbReference type="InterPro" id="IPR017926">
    <property type="entry name" value="GATASE"/>
</dbReference>
<dbReference type="InterPro" id="IPR022310">
    <property type="entry name" value="NAD/GMP_synthase"/>
</dbReference>
<keyword evidence="4" id="KW-0436">Ligase</keyword>
<evidence type="ECO:0000256" key="2">
    <source>
        <dbReference type="ARBA" id="ARBA00012746"/>
    </source>
</evidence>
<comment type="caution">
    <text evidence="13">The sequence shown here is derived from an EMBL/GenBank/DDBJ whole genome shotgun (WGS) entry which is preliminary data.</text>
</comment>
<dbReference type="InterPro" id="IPR014729">
    <property type="entry name" value="Rossmann-like_a/b/a_fold"/>
</dbReference>
<dbReference type="HAMAP" id="MF_00344">
    <property type="entry name" value="GMP_synthase"/>
    <property type="match status" value="1"/>
</dbReference>
<evidence type="ECO:0000256" key="9">
    <source>
        <dbReference type="ARBA" id="ARBA00022962"/>
    </source>
</evidence>
<dbReference type="InterPro" id="IPR029062">
    <property type="entry name" value="Class_I_gatase-like"/>
</dbReference>
<keyword evidence="6 11" id="KW-0332">GMP biosynthesis</keyword>
<dbReference type="InterPro" id="IPR022955">
    <property type="entry name" value="GMP_synthase"/>
</dbReference>
<dbReference type="Gene3D" id="3.40.50.620">
    <property type="entry name" value="HUPs"/>
    <property type="match status" value="1"/>
</dbReference>